<gene>
    <name evidence="1" type="ORF">F444_10966</name>
</gene>
<reference evidence="1 2" key="1">
    <citation type="submission" date="2013-11" db="EMBL/GenBank/DDBJ databases">
        <title>The Genome Sequence of Phytophthora parasitica P1976.</title>
        <authorList>
            <consortium name="The Broad Institute Genomics Platform"/>
            <person name="Russ C."/>
            <person name="Tyler B."/>
            <person name="Panabieres F."/>
            <person name="Shan W."/>
            <person name="Tripathy S."/>
            <person name="Grunwald N."/>
            <person name="Machado M."/>
            <person name="Johnson C.S."/>
            <person name="Walker B."/>
            <person name="Young S."/>
            <person name="Zeng Q."/>
            <person name="Gargeya S."/>
            <person name="Fitzgerald M."/>
            <person name="Haas B."/>
            <person name="Abouelleil A."/>
            <person name="Allen A.W."/>
            <person name="Alvarado L."/>
            <person name="Arachchi H.M."/>
            <person name="Berlin A.M."/>
            <person name="Chapman S.B."/>
            <person name="Gainer-Dewar J."/>
            <person name="Goldberg J."/>
            <person name="Griggs A."/>
            <person name="Gujja S."/>
            <person name="Hansen M."/>
            <person name="Howarth C."/>
            <person name="Imamovic A."/>
            <person name="Ireland A."/>
            <person name="Larimer J."/>
            <person name="McCowan C."/>
            <person name="Murphy C."/>
            <person name="Pearson M."/>
            <person name="Poon T.W."/>
            <person name="Priest M."/>
            <person name="Roberts A."/>
            <person name="Saif S."/>
            <person name="Shea T."/>
            <person name="Sisk P."/>
            <person name="Sykes S."/>
            <person name="Wortman J."/>
            <person name="Nusbaum C."/>
            <person name="Birren B."/>
        </authorList>
    </citation>
    <scope>NUCLEOTIDE SEQUENCE [LARGE SCALE GENOMIC DNA]</scope>
    <source>
        <strain evidence="1 2">P1976</strain>
    </source>
</reference>
<name>A0A081A2E8_PHYNI</name>
<accession>A0A081A2E8</accession>
<organism evidence="1 2">
    <name type="scientific">Phytophthora nicotianae P1976</name>
    <dbReference type="NCBI Taxonomy" id="1317066"/>
    <lineage>
        <taxon>Eukaryota</taxon>
        <taxon>Sar</taxon>
        <taxon>Stramenopiles</taxon>
        <taxon>Oomycota</taxon>
        <taxon>Peronosporomycetes</taxon>
        <taxon>Peronosporales</taxon>
        <taxon>Peronosporaceae</taxon>
        <taxon>Phytophthora</taxon>
    </lineage>
</organism>
<sequence>MGIGTDSDRQFQAFVDVREVSQSELETRLNDLDIGHVISSLEQLSLYRLMSLQPRYFDMRQIAALQGETLQYFTDVQVDLASNEEEYGRNLDGCRSLLDDFNNARTSQQNDVS</sequence>
<dbReference type="Proteomes" id="UP000028582">
    <property type="component" value="Unassembled WGS sequence"/>
</dbReference>
<proteinExistence type="predicted"/>
<protein>
    <submittedName>
        <fullName evidence="1">Uncharacterized protein</fullName>
    </submittedName>
</protein>
<dbReference type="EMBL" id="ANJA01001971">
    <property type="protein sequence ID" value="ETO73059.1"/>
    <property type="molecule type" value="Genomic_DNA"/>
</dbReference>
<evidence type="ECO:0000313" key="2">
    <source>
        <dbReference type="Proteomes" id="UP000028582"/>
    </source>
</evidence>
<dbReference type="OrthoDB" id="165352at2759"/>
<comment type="caution">
    <text evidence="1">The sequence shown here is derived from an EMBL/GenBank/DDBJ whole genome shotgun (WGS) entry which is preliminary data.</text>
</comment>
<evidence type="ECO:0000313" key="1">
    <source>
        <dbReference type="EMBL" id="ETO73059.1"/>
    </source>
</evidence>
<dbReference type="AlphaFoldDB" id="A0A081A2E8"/>